<evidence type="ECO:0000256" key="1">
    <source>
        <dbReference type="SAM" id="SignalP"/>
    </source>
</evidence>
<gene>
    <name evidence="3" type="ORF">ADA01nite_00270</name>
</gene>
<dbReference type="AlphaFoldDB" id="A0A511V0Y7"/>
<dbReference type="EMBL" id="BJXX01000006">
    <property type="protein sequence ID" value="GEN32567.1"/>
    <property type="molecule type" value="Genomic_DNA"/>
</dbReference>
<dbReference type="InterPro" id="IPR039561">
    <property type="entry name" value="Peptidase_M15C"/>
</dbReference>
<keyword evidence="1" id="KW-0732">Signal</keyword>
<proteinExistence type="predicted"/>
<feature type="domain" description="Peptidase M15C" evidence="2">
    <location>
        <begin position="147"/>
        <end position="226"/>
    </location>
</feature>
<dbReference type="CDD" id="cd14845">
    <property type="entry name" value="L-Ala-D-Glu_peptidase_like"/>
    <property type="match status" value="1"/>
</dbReference>
<feature type="chain" id="PRO_5021879788" description="Peptidase M15C domain-containing protein" evidence="1">
    <location>
        <begin position="28"/>
        <end position="228"/>
    </location>
</feature>
<dbReference type="Gene3D" id="3.30.1380.10">
    <property type="match status" value="1"/>
</dbReference>
<evidence type="ECO:0000313" key="4">
    <source>
        <dbReference type="Proteomes" id="UP000321157"/>
    </source>
</evidence>
<comment type="caution">
    <text evidence="3">The sequence shown here is derived from an EMBL/GenBank/DDBJ whole genome shotgun (WGS) entry which is preliminary data.</text>
</comment>
<dbReference type="OrthoDB" id="9799970at2"/>
<keyword evidence="4" id="KW-1185">Reference proteome</keyword>
<evidence type="ECO:0000259" key="2">
    <source>
        <dbReference type="Pfam" id="PF13539"/>
    </source>
</evidence>
<accession>A0A511V0Y7</accession>
<reference evidence="3 4" key="1">
    <citation type="submission" date="2019-07" db="EMBL/GenBank/DDBJ databases">
        <title>Whole genome shotgun sequence of Aneurinibacillus danicus NBRC 102444.</title>
        <authorList>
            <person name="Hosoyama A."/>
            <person name="Uohara A."/>
            <person name="Ohji S."/>
            <person name="Ichikawa N."/>
        </authorList>
    </citation>
    <scope>NUCLEOTIDE SEQUENCE [LARGE SCALE GENOMIC DNA]</scope>
    <source>
        <strain evidence="3 4">NBRC 102444</strain>
    </source>
</reference>
<protein>
    <recommendedName>
        <fullName evidence="2">Peptidase M15C domain-containing protein</fullName>
    </recommendedName>
</protein>
<evidence type="ECO:0000313" key="3">
    <source>
        <dbReference type="EMBL" id="GEN32567.1"/>
    </source>
</evidence>
<name>A0A511V0Y7_9BACL</name>
<dbReference type="GO" id="GO:0008233">
    <property type="term" value="F:peptidase activity"/>
    <property type="evidence" value="ECO:0007669"/>
    <property type="project" value="InterPro"/>
</dbReference>
<dbReference type="Proteomes" id="UP000321157">
    <property type="component" value="Unassembled WGS sequence"/>
</dbReference>
<dbReference type="RefSeq" id="WP_146807877.1">
    <property type="nucleotide sequence ID" value="NZ_BJXX01000006.1"/>
</dbReference>
<feature type="signal peptide" evidence="1">
    <location>
        <begin position="1"/>
        <end position="27"/>
    </location>
</feature>
<organism evidence="3 4">
    <name type="scientific">Aneurinibacillus danicus</name>
    <dbReference type="NCBI Taxonomy" id="267746"/>
    <lineage>
        <taxon>Bacteria</taxon>
        <taxon>Bacillati</taxon>
        <taxon>Bacillota</taxon>
        <taxon>Bacilli</taxon>
        <taxon>Bacillales</taxon>
        <taxon>Paenibacillaceae</taxon>
        <taxon>Aneurinibacillus group</taxon>
        <taxon>Aneurinibacillus</taxon>
    </lineage>
</organism>
<dbReference type="SUPFAM" id="SSF55166">
    <property type="entry name" value="Hedgehog/DD-peptidase"/>
    <property type="match status" value="1"/>
</dbReference>
<dbReference type="InterPro" id="IPR009045">
    <property type="entry name" value="Zn_M74/Hedgehog-like"/>
</dbReference>
<dbReference type="Pfam" id="PF13539">
    <property type="entry name" value="Peptidase_M15_4"/>
    <property type="match status" value="1"/>
</dbReference>
<sequence length="228" mass="25360">MKRFRRGFAFTCILTLLAGGATFAAPAATTTPIGGKVTPAATVSYGSVPASIQRKIMGISFNKKTPVKMNDLSYVKVRYIGFDNKEHQGELIVHKKLAKDVSEIFEELYKKRYPIDKIRLVDEYKGSDDLSMKANNTSAFNTRTVAGKNKLSNHSYGMAIDINPLQNPHVAGSNVSPATAKAYANRKVVRKGMIVKGDACYNAFKKRGWIWGGEWKSSKDYQHFEKKI</sequence>